<dbReference type="AlphaFoldDB" id="A0A1I7WD21"/>
<keyword evidence="1" id="KW-1185">Reference proteome</keyword>
<dbReference type="WBParaSite" id="Hba_02652">
    <property type="protein sequence ID" value="Hba_02652"/>
    <property type="gene ID" value="Hba_02652"/>
</dbReference>
<protein>
    <submittedName>
        <fullName evidence="2">HORMA domain-containing protein</fullName>
    </submittedName>
</protein>
<organism evidence="1 2">
    <name type="scientific">Heterorhabditis bacteriophora</name>
    <name type="common">Entomopathogenic nematode worm</name>
    <dbReference type="NCBI Taxonomy" id="37862"/>
    <lineage>
        <taxon>Eukaryota</taxon>
        <taxon>Metazoa</taxon>
        <taxon>Ecdysozoa</taxon>
        <taxon>Nematoda</taxon>
        <taxon>Chromadorea</taxon>
        <taxon>Rhabditida</taxon>
        <taxon>Rhabditina</taxon>
        <taxon>Rhabditomorpha</taxon>
        <taxon>Strongyloidea</taxon>
        <taxon>Heterorhabditidae</taxon>
        <taxon>Heterorhabditis</taxon>
    </lineage>
</organism>
<dbReference type="Proteomes" id="UP000095283">
    <property type="component" value="Unplaced"/>
</dbReference>
<evidence type="ECO:0000313" key="1">
    <source>
        <dbReference type="Proteomes" id="UP000095283"/>
    </source>
</evidence>
<reference evidence="2" key="1">
    <citation type="submission" date="2016-11" db="UniProtKB">
        <authorList>
            <consortium name="WormBaseParasite"/>
        </authorList>
    </citation>
    <scope>IDENTIFICATION</scope>
</reference>
<accession>A0A1I7WD21</accession>
<proteinExistence type="predicted"/>
<evidence type="ECO:0000313" key="2">
    <source>
        <dbReference type="WBParaSite" id="Hba_02652"/>
    </source>
</evidence>
<name>A0A1I7WD21_HETBA</name>
<sequence>MSSRRMKTQRNFNVLLSKQYNISSLHALFEEIFADMSIETTNLSLEQEYQPPFYWEFETMDIKLEVFYLFIDGICSAVKSCLLQSGYDIFSLVGPEAALADLGDSTGDSVHTTHCVCISPW</sequence>